<dbReference type="RefSeq" id="WP_125593745.1">
    <property type="nucleotide sequence ID" value="NZ_JBHSSN010000004.1"/>
</dbReference>
<comment type="function">
    <text evidence="13">DNA-dependent ATPase involved in processing of recombination intermediates, plays a role in repairing DNA breaks. Stimulates the branch migration of RecA-mediated strand transfer reactions, allowing the 3' invading strand to extend heteroduplex DNA faster. Binds ssDNA in the presence of ADP but not other nucleotides, has ATPase activity that is stimulated by ssDNA and various branched DNA structures, but inhibited by SSB. Does not have RecA's homology-searching function.</text>
</comment>
<dbReference type="SUPFAM" id="SSF52540">
    <property type="entry name" value="P-loop containing nucleoside triphosphate hydrolases"/>
    <property type="match status" value="1"/>
</dbReference>
<dbReference type="EMBL" id="JBHSSN010000004">
    <property type="protein sequence ID" value="MFC6322889.1"/>
    <property type="molecule type" value="Genomic_DNA"/>
</dbReference>
<dbReference type="InterPro" id="IPR004504">
    <property type="entry name" value="DNA_repair_RadA"/>
</dbReference>
<dbReference type="Proteomes" id="UP001596186">
    <property type="component" value="Unassembled WGS sequence"/>
</dbReference>
<dbReference type="InterPro" id="IPR020588">
    <property type="entry name" value="RecA_ATP-bd"/>
</dbReference>
<evidence type="ECO:0000313" key="15">
    <source>
        <dbReference type="EMBL" id="MFC6322889.1"/>
    </source>
</evidence>
<name>A0ABW1UVQ7_9LACO</name>
<keyword evidence="9 11" id="KW-0238">DNA-binding</keyword>
<keyword evidence="3 11" id="KW-0227">DNA damage</keyword>
<dbReference type="PROSITE" id="PS50162">
    <property type="entry name" value="RECA_2"/>
    <property type="match status" value="1"/>
</dbReference>
<feature type="binding site" evidence="11">
    <location>
        <begin position="97"/>
        <end position="104"/>
    </location>
    <ligand>
        <name>ATP</name>
        <dbReference type="ChEBI" id="CHEBI:30616"/>
    </ligand>
</feature>
<proteinExistence type="inferred from homology"/>
<evidence type="ECO:0000256" key="3">
    <source>
        <dbReference type="ARBA" id="ARBA00022763"/>
    </source>
</evidence>
<accession>A0ABW1UVQ7</accession>
<evidence type="ECO:0000256" key="2">
    <source>
        <dbReference type="ARBA" id="ARBA00022741"/>
    </source>
</evidence>
<evidence type="ECO:0000256" key="6">
    <source>
        <dbReference type="ARBA" id="ARBA00022833"/>
    </source>
</evidence>
<keyword evidence="2 11" id="KW-0547">Nucleotide-binding</keyword>
<dbReference type="InterPro" id="IPR003593">
    <property type="entry name" value="AAA+_ATPase"/>
</dbReference>
<comment type="similarity">
    <text evidence="11 13">Belongs to the RecA family. RadA subfamily.</text>
</comment>
<dbReference type="Gene3D" id="3.40.50.300">
    <property type="entry name" value="P-loop containing nucleotide triphosphate hydrolases"/>
    <property type="match status" value="1"/>
</dbReference>
<feature type="short sequence motif" description="RadA KNRFG motif" evidence="11">
    <location>
        <begin position="254"/>
        <end position="258"/>
    </location>
</feature>
<organism evidence="15 16">
    <name type="scientific">Companilactobacillus baiquanensis</name>
    <dbReference type="NCBI Taxonomy" id="2486005"/>
    <lineage>
        <taxon>Bacteria</taxon>
        <taxon>Bacillati</taxon>
        <taxon>Bacillota</taxon>
        <taxon>Bacilli</taxon>
        <taxon>Lactobacillales</taxon>
        <taxon>Lactobacillaceae</taxon>
        <taxon>Companilactobacillus</taxon>
    </lineage>
</organism>
<dbReference type="Pfam" id="PF13481">
    <property type="entry name" value="AAA_25"/>
    <property type="match status" value="1"/>
</dbReference>
<dbReference type="HAMAP" id="MF_01498">
    <property type="entry name" value="RadA_bact"/>
    <property type="match status" value="1"/>
</dbReference>
<evidence type="ECO:0000256" key="9">
    <source>
        <dbReference type="ARBA" id="ARBA00023125"/>
    </source>
</evidence>
<dbReference type="PRINTS" id="PR01874">
    <property type="entry name" value="DNAREPAIRADA"/>
</dbReference>
<evidence type="ECO:0000256" key="4">
    <source>
        <dbReference type="ARBA" id="ARBA00022771"/>
    </source>
</evidence>
<dbReference type="NCBIfam" id="TIGR00416">
    <property type="entry name" value="sms"/>
    <property type="match status" value="1"/>
</dbReference>
<dbReference type="PANTHER" id="PTHR32472:SF10">
    <property type="entry name" value="DNA REPAIR PROTEIN RADA-LIKE PROTEIN"/>
    <property type="match status" value="1"/>
</dbReference>
<evidence type="ECO:0000256" key="7">
    <source>
        <dbReference type="ARBA" id="ARBA00022840"/>
    </source>
</evidence>
<keyword evidence="16" id="KW-1185">Reference proteome</keyword>
<reference evidence="16" key="1">
    <citation type="journal article" date="2019" name="Int. J. Syst. Evol. Microbiol.">
        <title>The Global Catalogue of Microorganisms (GCM) 10K type strain sequencing project: providing services to taxonomists for standard genome sequencing and annotation.</title>
        <authorList>
            <consortium name="The Broad Institute Genomics Platform"/>
            <consortium name="The Broad Institute Genome Sequencing Center for Infectious Disease"/>
            <person name="Wu L."/>
            <person name="Ma J."/>
        </authorList>
    </citation>
    <scope>NUCLEOTIDE SEQUENCE [LARGE SCALE GENOMIC DNA]</scope>
    <source>
        <strain evidence="16">CCM 8895</strain>
    </source>
</reference>
<dbReference type="PANTHER" id="PTHR32472">
    <property type="entry name" value="DNA REPAIR PROTEIN RADA"/>
    <property type="match status" value="1"/>
</dbReference>
<sequence>MAKPKTKYICQNCGYVSPRYLGRCPNCGVWNQMVEEVEHKETTQATPSRRTSDLESKPVSLNNVSFSKEERVKTKMSELNRVLGGGIVPGSLILIGGDPGIGKSTLLMQVSGQLQDAGGKVLYVSGEESASQIKMRADRLGIHGDDLFVYPQTDMSYIRETINDIKPDYLVIDSVQTMDEPEITSAVGSVSQIREVTAELMNIAKQQNITVFVVGHVTKGGAIAGPKVLEHMVDTVLYFEGDTHHSYRILRSVKNRFGSTNEIGIFEMRTQGLIEVDNPSEIFLEERLTDTNGSAVVVSMEGTRPILVEIQSLITPTIFGNAKRTATGLDHNRVSVIMAVLEKRGNLMLQNQDAYLKSTGGVKLDEPAIDLALAMAVASSYKNLGISATDCFVGEVGLTGEVRRVNLIDQRVNEAEKLGFKRIFIPKNNLGDWSKDNTIQIIGVSTVTEAMNKVFN</sequence>
<comment type="domain">
    <text evidence="11">The middle region has homology to RecA with ATPase motifs including the RadA KNRFG motif, while the C-terminus is homologous to Lon protease.</text>
</comment>
<dbReference type="InterPro" id="IPR020568">
    <property type="entry name" value="Ribosomal_Su5_D2-typ_SF"/>
</dbReference>
<dbReference type="CDD" id="cd01121">
    <property type="entry name" value="RadA_SMS_N"/>
    <property type="match status" value="1"/>
</dbReference>
<evidence type="ECO:0000259" key="14">
    <source>
        <dbReference type="PROSITE" id="PS50162"/>
    </source>
</evidence>
<feature type="region of interest" description="Lon-protease-like" evidence="11">
    <location>
        <begin position="353"/>
        <end position="456"/>
    </location>
</feature>
<keyword evidence="1 11" id="KW-0479">Metal-binding</keyword>
<dbReference type="InterPro" id="IPR014721">
    <property type="entry name" value="Ribsml_uS5_D2-typ_fold_subgr"/>
</dbReference>
<gene>
    <name evidence="11 15" type="primary">radA</name>
    <name evidence="15" type="ORF">ACFP1F_03795</name>
</gene>
<dbReference type="InterPro" id="IPR041166">
    <property type="entry name" value="Rubredoxin_2"/>
</dbReference>
<comment type="function">
    <text evidence="11">Plays a role in repairing double-strand DNA breaks, probably involving stabilizing or processing branched DNA or blocked replication forks.</text>
</comment>
<evidence type="ECO:0000256" key="8">
    <source>
        <dbReference type="ARBA" id="ARBA00023016"/>
    </source>
</evidence>
<evidence type="ECO:0000256" key="5">
    <source>
        <dbReference type="ARBA" id="ARBA00022801"/>
    </source>
</evidence>
<feature type="domain" description="RecA family profile 1" evidence="14">
    <location>
        <begin position="68"/>
        <end position="217"/>
    </location>
</feature>
<dbReference type="Gene3D" id="3.30.230.10">
    <property type="match status" value="1"/>
</dbReference>
<evidence type="ECO:0000256" key="13">
    <source>
        <dbReference type="RuleBase" id="RU003555"/>
    </source>
</evidence>
<keyword evidence="6 13" id="KW-0862">Zinc</keyword>
<comment type="caution">
    <text evidence="15">The sequence shown here is derived from an EMBL/GenBank/DDBJ whole genome shotgun (WGS) entry which is preliminary data.</text>
</comment>
<protein>
    <recommendedName>
        <fullName evidence="11 12">DNA repair protein RadA</fullName>
    </recommendedName>
</protein>
<dbReference type="SMART" id="SM00382">
    <property type="entry name" value="AAA"/>
    <property type="match status" value="1"/>
</dbReference>
<dbReference type="InterPro" id="IPR027417">
    <property type="entry name" value="P-loop_NTPase"/>
</dbReference>
<keyword evidence="4 13" id="KW-0863">Zinc-finger</keyword>
<evidence type="ECO:0000256" key="1">
    <source>
        <dbReference type="ARBA" id="ARBA00022723"/>
    </source>
</evidence>
<keyword evidence="5" id="KW-0378">Hydrolase</keyword>
<dbReference type="Pfam" id="PF13541">
    <property type="entry name" value="ChlI"/>
    <property type="match status" value="1"/>
</dbReference>
<dbReference type="SUPFAM" id="SSF54211">
    <property type="entry name" value="Ribosomal protein S5 domain 2-like"/>
    <property type="match status" value="1"/>
</dbReference>
<evidence type="ECO:0000256" key="10">
    <source>
        <dbReference type="ARBA" id="ARBA00023204"/>
    </source>
</evidence>
<evidence type="ECO:0000256" key="11">
    <source>
        <dbReference type="HAMAP-Rule" id="MF_01498"/>
    </source>
</evidence>
<evidence type="ECO:0000256" key="12">
    <source>
        <dbReference type="NCBIfam" id="TIGR00416"/>
    </source>
</evidence>
<keyword evidence="8 11" id="KW-0346">Stress response</keyword>
<keyword evidence="7 11" id="KW-0067">ATP-binding</keyword>
<keyword evidence="10 11" id="KW-0234">DNA repair</keyword>
<evidence type="ECO:0000313" key="16">
    <source>
        <dbReference type="Proteomes" id="UP001596186"/>
    </source>
</evidence>
<dbReference type="Pfam" id="PF18073">
    <property type="entry name" value="Zn_ribbon_LapB"/>
    <property type="match status" value="1"/>
</dbReference>